<dbReference type="SUPFAM" id="SSF54506">
    <property type="entry name" value="Diaminopimelate epimerase-like"/>
    <property type="match status" value="1"/>
</dbReference>
<dbReference type="OrthoDB" id="9788221at2"/>
<dbReference type="GO" id="GO:0016853">
    <property type="term" value="F:isomerase activity"/>
    <property type="evidence" value="ECO:0007669"/>
    <property type="project" value="UniProtKB-KW"/>
</dbReference>
<comment type="caution">
    <text evidence="4">The sequence shown here is derived from an EMBL/GenBank/DDBJ whole genome shotgun (WGS) entry which is preliminary data.</text>
</comment>
<dbReference type="InterPro" id="IPR003719">
    <property type="entry name" value="Phenazine_PhzF-like"/>
</dbReference>
<dbReference type="AlphaFoldDB" id="A0A552X3B8"/>
<dbReference type="PIRSF" id="PIRSF016184">
    <property type="entry name" value="PhzC_PhzF"/>
    <property type="match status" value="1"/>
</dbReference>
<keyword evidence="2" id="KW-0413">Isomerase</keyword>
<reference evidence="4 5" key="1">
    <citation type="submission" date="2019-07" db="EMBL/GenBank/DDBJ databases">
        <authorList>
            <person name="Yang M."/>
            <person name="Zhao D."/>
            <person name="Xiang H."/>
        </authorList>
    </citation>
    <scope>NUCLEOTIDE SEQUENCE [LARGE SCALE GENOMIC DNA]</scope>
    <source>
        <strain evidence="4 5">IM1326</strain>
    </source>
</reference>
<protein>
    <submittedName>
        <fullName evidence="4">PhzF family phenazine biosynthesis protein</fullName>
    </submittedName>
</protein>
<evidence type="ECO:0000313" key="5">
    <source>
        <dbReference type="Proteomes" id="UP000320359"/>
    </source>
</evidence>
<evidence type="ECO:0000256" key="1">
    <source>
        <dbReference type="ARBA" id="ARBA00008270"/>
    </source>
</evidence>
<evidence type="ECO:0000313" key="4">
    <source>
        <dbReference type="EMBL" id="TRW49534.1"/>
    </source>
</evidence>
<dbReference type="Proteomes" id="UP000320359">
    <property type="component" value="Unassembled WGS sequence"/>
</dbReference>
<sequence>MDIKLYQVDAFTDRVFGGNPAAVCPLGAWPEDGLLQAIADENNLSETAFFVPEGAGFRLRWFTPEAEVDLCGHATLATAHVIFAHLNYPEQEICFYTRSGELRVQRHDQGYCMDFPASMPETVEPPQALMQGLGVAPKAVYAAYDYVVVLESEAAVRAVTPDFAMLCELDGRGVLITAPGDHCDFVSRCFFPKLRVNEDPVTGSAHCELAPLWADQLQKQQLQAKQLSRRGGALGCEVTPGVGSAQRVKLIGQAADFCEGMISVPDEIVF</sequence>
<accession>A0A552X3B8</accession>
<keyword evidence="5" id="KW-1185">Reference proteome</keyword>
<dbReference type="EMBL" id="VJWL01000001">
    <property type="protein sequence ID" value="TRW49534.1"/>
    <property type="molecule type" value="Genomic_DNA"/>
</dbReference>
<dbReference type="PANTHER" id="PTHR13774:SF17">
    <property type="entry name" value="PHENAZINE BIOSYNTHESIS-LIKE DOMAIN-CONTAINING PROTEIN"/>
    <property type="match status" value="1"/>
</dbReference>
<comment type="similarity">
    <text evidence="1">Belongs to the PhzF family.</text>
</comment>
<evidence type="ECO:0000256" key="3">
    <source>
        <dbReference type="PIRSR" id="PIRSR016184-1"/>
    </source>
</evidence>
<dbReference type="Pfam" id="PF02567">
    <property type="entry name" value="PhzC-PhzF"/>
    <property type="match status" value="1"/>
</dbReference>
<feature type="active site" evidence="3">
    <location>
        <position position="46"/>
    </location>
</feature>
<dbReference type="NCBIfam" id="TIGR00654">
    <property type="entry name" value="PhzF_family"/>
    <property type="match status" value="1"/>
</dbReference>
<gene>
    <name evidence="4" type="ORF">FM042_01325</name>
</gene>
<evidence type="ECO:0000256" key="2">
    <source>
        <dbReference type="ARBA" id="ARBA00023235"/>
    </source>
</evidence>
<dbReference type="GO" id="GO:0005737">
    <property type="term" value="C:cytoplasm"/>
    <property type="evidence" value="ECO:0007669"/>
    <property type="project" value="TreeGrafter"/>
</dbReference>
<organism evidence="4 5">
    <name type="scientific">Aliidiomarina halalkaliphila</name>
    <dbReference type="NCBI Taxonomy" id="2593535"/>
    <lineage>
        <taxon>Bacteria</taxon>
        <taxon>Pseudomonadati</taxon>
        <taxon>Pseudomonadota</taxon>
        <taxon>Gammaproteobacteria</taxon>
        <taxon>Alteromonadales</taxon>
        <taxon>Idiomarinaceae</taxon>
        <taxon>Aliidiomarina</taxon>
    </lineage>
</organism>
<proteinExistence type="inferred from homology"/>
<dbReference type="PANTHER" id="PTHR13774">
    <property type="entry name" value="PHENAZINE BIOSYNTHESIS PROTEIN"/>
    <property type="match status" value="1"/>
</dbReference>
<dbReference type="Gene3D" id="3.10.310.10">
    <property type="entry name" value="Diaminopimelate Epimerase, Chain A, domain 1"/>
    <property type="match status" value="2"/>
</dbReference>
<dbReference type="RefSeq" id="WP_143233956.1">
    <property type="nucleotide sequence ID" value="NZ_VJWL01000001.1"/>
</dbReference>
<name>A0A552X3B8_9GAMM</name>